<dbReference type="Pfam" id="PF19759">
    <property type="entry name" value="DUF6246"/>
    <property type="match status" value="1"/>
</dbReference>
<accession>A0A5Z2FN59</accession>
<protein>
    <recommendedName>
        <fullName evidence="4">Gp17</fullName>
    </recommendedName>
</protein>
<reference evidence="1" key="1">
    <citation type="submission" date="2018-09" db="EMBL/GenBank/DDBJ databases">
        <authorList>
            <consortium name="PulseNet: The National Subtyping Network for Foodborne Disease Surveillance"/>
            <person name="Tarr C.L."/>
            <person name="Trees E."/>
            <person name="Katz L.S."/>
            <person name="Carleton-Romer H.A."/>
            <person name="Stroika S."/>
            <person name="Kucerova Z."/>
            <person name="Roache K.F."/>
            <person name="Sabol A.L."/>
            <person name="Besser J."/>
            <person name="Gerner-Smidt P."/>
        </authorList>
    </citation>
    <scope>NUCLEOTIDE SEQUENCE</scope>
    <source>
        <strain evidence="2">PNUSAS028232</strain>
        <strain evidence="1">PNUSAS052058</strain>
        <strain evidence="3">PNUSAS098560</strain>
    </source>
</reference>
<sequence>MALPEIGEIGISDSREGGADYLLRPSFEAMSRLGTPDEIVQTFAILHGSEATDLIIKLGGNIPLWLSSTVHRISDRVLTAAMRVLQACCDDDLTPMIGEWKGWSRYIVYRPGQMPKQDIIILAQQLLQHGVSGKAKVRKLQRHETNETTAEFRVVDYIVAAQTHFGMSAAEASQLTMTKFQMLLAAKYPDQKGFTKEEYEQISDDFIKRQEARRARAKKNNRHDALRRS</sequence>
<organism evidence="1">
    <name type="scientific">Salmonella enterica</name>
    <name type="common">Salmonella choleraesuis</name>
    <dbReference type="NCBI Taxonomy" id="28901"/>
    <lineage>
        <taxon>Bacteria</taxon>
        <taxon>Pseudomonadati</taxon>
        <taxon>Pseudomonadota</taxon>
        <taxon>Gammaproteobacteria</taxon>
        <taxon>Enterobacterales</taxon>
        <taxon>Enterobacteriaceae</taxon>
        <taxon>Salmonella</taxon>
    </lineage>
</organism>
<dbReference type="RefSeq" id="WP_001207359.1">
    <property type="nucleotide sequence ID" value="NZ_MXLS01000005.1"/>
</dbReference>
<dbReference type="AlphaFoldDB" id="A0A5Z2FN59"/>
<evidence type="ECO:0008006" key="4">
    <source>
        <dbReference type="Google" id="ProtNLM"/>
    </source>
</evidence>
<dbReference type="EMBL" id="AAKIPG010000044">
    <property type="protein sequence ID" value="ECS1355206.1"/>
    <property type="molecule type" value="Genomic_DNA"/>
</dbReference>
<evidence type="ECO:0000313" key="2">
    <source>
        <dbReference type="EMBL" id="EBU3458553.1"/>
    </source>
</evidence>
<proteinExistence type="predicted"/>
<evidence type="ECO:0000313" key="1">
    <source>
        <dbReference type="EMBL" id="EAN0108714.1"/>
    </source>
</evidence>
<evidence type="ECO:0000313" key="3">
    <source>
        <dbReference type="EMBL" id="ECS1355206.1"/>
    </source>
</evidence>
<name>A0A5Z2FN59_SALER</name>
<gene>
    <name evidence="2" type="ORF">CVR34_15860</name>
    <name evidence="1" type="ORF">D5U23_24240</name>
    <name evidence="3" type="ORF">F2305_14355</name>
</gene>
<dbReference type="InterPro" id="IPR046213">
    <property type="entry name" value="DUF6246"/>
</dbReference>
<dbReference type="EMBL" id="AACWTM010000028">
    <property type="protein sequence ID" value="EAN0108714.1"/>
    <property type="molecule type" value="Genomic_DNA"/>
</dbReference>
<comment type="caution">
    <text evidence="1">The sequence shown here is derived from an EMBL/GenBank/DDBJ whole genome shotgun (WGS) entry which is preliminary data.</text>
</comment>
<dbReference type="EMBL" id="AAHBTB010000008">
    <property type="protein sequence ID" value="EBU3458553.1"/>
    <property type="molecule type" value="Genomic_DNA"/>
</dbReference>